<dbReference type="EMBL" id="KZ303514">
    <property type="protein sequence ID" value="PIA14717.1"/>
    <property type="molecule type" value="Genomic_DNA"/>
</dbReference>
<accession>A0A2G5B7L6</accession>
<dbReference type="PANTHER" id="PTHR47779:SF1">
    <property type="entry name" value="SYNTHASE (CCG-9), PUTATIVE (AFU_ORTHOLOGUE AFUA_3G12100)-RELATED"/>
    <property type="match status" value="1"/>
</dbReference>
<dbReference type="Gene3D" id="3.40.50.2000">
    <property type="entry name" value="Glycogen Phosphorylase B"/>
    <property type="match status" value="2"/>
</dbReference>
<feature type="domain" description="Glycosyl transferase family 1" evidence="7">
    <location>
        <begin position="436"/>
        <end position="617"/>
    </location>
</feature>
<dbReference type="Pfam" id="PF21269">
    <property type="entry name" value="TreT_GT1"/>
    <property type="match status" value="1"/>
</dbReference>
<keyword evidence="5" id="KW-0808">Transferase</keyword>
<evidence type="ECO:0000256" key="1">
    <source>
        <dbReference type="ARBA" id="ARBA00009481"/>
    </source>
</evidence>
<dbReference type="OrthoDB" id="937291at2759"/>
<gene>
    <name evidence="9" type="ORF">COEREDRAFT_82594</name>
</gene>
<dbReference type="AlphaFoldDB" id="A0A2G5B7L6"/>
<protein>
    <submittedName>
        <fullName evidence="9">Uncharacterized protein</fullName>
    </submittedName>
</protein>
<name>A0A2G5B7L6_COERN</name>
<dbReference type="Proteomes" id="UP000242474">
    <property type="component" value="Unassembled WGS sequence"/>
</dbReference>
<sequence length="693" mass="78532">MAQVRRKFSVLEAGSPRYVLARKKAIGKSIYLGVAVSYSSEGQFDWACSSYDGNEFVVHEDTFNASTTVTRADQLKQLNDNIISTVHDYAASHNYRIQAVCVGCDDKTANVVAEHPELKDPIREMCTRFWFDLDATPCIYTLRGLSLNEEAASAARKTYDWFTPQFPGNIPRIAVDPDTNEVLVDMDGHCHMADLKHFEETTDKPTWDKLLQLADECRQRKLKILFFNSTPQGGGVALMRHATIRLMRLLGVDCRWFVAKPNPDVFVITKRKFHNVLQGVTDDEQYRLHQEDKQLWTEWCEQNFDNYWGDGKGVVDTADVIIMDDPQLCAIIPRIRKLNPAARIIYRSHIEVRSDLASLAGSMQHDLWDFLWGGFISQSDLFISHPVAGFIPPRVPHAKVALLPAATDELDGLNKKMTSADLEYYRRVFNRCAEDQGSPGISADRPYVIQIARFDPAKGIPDVVESYRNFRAQLAEKGIDNEQHPQLLICGHGSIDDPDGTVIYEQIIEMLAQPEYSPYAMDICVTRLPASDQLLCALLRNSFCALQLSHREGFEIKVTESLSKYKPVIAYRSGGIPLQIEDGKTGILIERGNTQGVADALTRLYLDNNYYQEFVNELRTKKQDTKRQEYFTPFQSVNWLYLATQLAYKGNGNAAVAKAQPAAQDIEGTYMGNGEVRDWKATYVREFWQNCVV</sequence>
<evidence type="ECO:0000256" key="6">
    <source>
        <dbReference type="ARBA" id="ARBA00023277"/>
    </source>
</evidence>
<evidence type="ECO:0000256" key="2">
    <source>
        <dbReference type="ARBA" id="ARBA00011738"/>
    </source>
</evidence>
<evidence type="ECO:0000256" key="4">
    <source>
        <dbReference type="ARBA" id="ARBA00022676"/>
    </source>
</evidence>
<evidence type="ECO:0000259" key="8">
    <source>
        <dbReference type="Pfam" id="PF21269"/>
    </source>
</evidence>
<dbReference type="Pfam" id="PF00534">
    <property type="entry name" value="Glycos_transf_1"/>
    <property type="match status" value="1"/>
</dbReference>
<organism evidence="9 10">
    <name type="scientific">Coemansia reversa (strain ATCC 12441 / NRRL 1564)</name>
    <dbReference type="NCBI Taxonomy" id="763665"/>
    <lineage>
        <taxon>Eukaryota</taxon>
        <taxon>Fungi</taxon>
        <taxon>Fungi incertae sedis</taxon>
        <taxon>Zoopagomycota</taxon>
        <taxon>Kickxellomycotina</taxon>
        <taxon>Kickxellomycetes</taxon>
        <taxon>Kickxellales</taxon>
        <taxon>Kickxellaceae</taxon>
        <taxon>Coemansia</taxon>
    </lineage>
</organism>
<keyword evidence="10" id="KW-1185">Reference proteome</keyword>
<dbReference type="STRING" id="763665.A0A2G5B7L6"/>
<proteinExistence type="inferred from homology"/>
<dbReference type="InterPro" id="IPR049438">
    <property type="entry name" value="TreT_GT1"/>
</dbReference>
<dbReference type="InterPro" id="IPR052078">
    <property type="entry name" value="Trehalose_Metab_GTase"/>
</dbReference>
<evidence type="ECO:0000313" key="9">
    <source>
        <dbReference type="EMBL" id="PIA14717.1"/>
    </source>
</evidence>
<evidence type="ECO:0000256" key="5">
    <source>
        <dbReference type="ARBA" id="ARBA00022679"/>
    </source>
</evidence>
<keyword evidence="4" id="KW-0328">Glycosyltransferase</keyword>
<dbReference type="InterPro" id="IPR001296">
    <property type="entry name" value="Glyco_trans_1"/>
</dbReference>
<evidence type="ECO:0000259" key="7">
    <source>
        <dbReference type="Pfam" id="PF00534"/>
    </source>
</evidence>
<comment type="subunit">
    <text evidence="2">Homodimer.</text>
</comment>
<keyword evidence="6" id="KW-0119">Carbohydrate metabolism</keyword>
<keyword evidence="3" id="KW-0313">Glucose metabolism</keyword>
<evidence type="ECO:0000313" key="10">
    <source>
        <dbReference type="Proteomes" id="UP000242474"/>
    </source>
</evidence>
<dbReference type="SUPFAM" id="SSF53756">
    <property type="entry name" value="UDP-Glycosyltransferase/glycogen phosphorylase"/>
    <property type="match status" value="1"/>
</dbReference>
<dbReference type="PANTHER" id="PTHR47779">
    <property type="entry name" value="SYNTHASE (CCG-9), PUTATIVE (AFU_ORTHOLOGUE AFUA_3G12100)-RELATED"/>
    <property type="match status" value="1"/>
</dbReference>
<dbReference type="GO" id="GO:0016757">
    <property type="term" value="F:glycosyltransferase activity"/>
    <property type="evidence" value="ECO:0007669"/>
    <property type="project" value="UniProtKB-KW"/>
</dbReference>
<dbReference type="GO" id="GO:0006006">
    <property type="term" value="P:glucose metabolic process"/>
    <property type="evidence" value="ECO:0007669"/>
    <property type="project" value="UniProtKB-KW"/>
</dbReference>
<feature type="domain" description="Trehalose synthase N-terminal" evidence="8">
    <location>
        <begin position="227"/>
        <end position="385"/>
    </location>
</feature>
<reference evidence="9 10" key="1">
    <citation type="journal article" date="2015" name="Genome Biol. Evol.">
        <title>Phylogenomic analyses indicate that early fungi evolved digesting cell walls of algal ancestors of land plants.</title>
        <authorList>
            <person name="Chang Y."/>
            <person name="Wang S."/>
            <person name="Sekimoto S."/>
            <person name="Aerts A.L."/>
            <person name="Choi C."/>
            <person name="Clum A."/>
            <person name="LaButti K.M."/>
            <person name="Lindquist E.A."/>
            <person name="Yee Ngan C."/>
            <person name="Ohm R.A."/>
            <person name="Salamov A.A."/>
            <person name="Grigoriev I.V."/>
            <person name="Spatafora J.W."/>
            <person name="Berbee M.L."/>
        </authorList>
    </citation>
    <scope>NUCLEOTIDE SEQUENCE [LARGE SCALE GENOMIC DNA]</scope>
    <source>
        <strain evidence="9 10">NRRL 1564</strain>
    </source>
</reference>
<comment type="similarity">
    <text evidence="1">Belongs to the glycosyltransferase group 1 family. Glycosyltransferase 4 subfamily.</text>
</comment>
<evidence type="ECO:0000256" key="3">
    <source>
        <dbReference type="ARBA" id="ARBA00022526"/>
    </source>
</evidence>